<reference evidence="4" key="1">
    <citation type="submission" date="2016-03" db="EMBL/GenBank/DDBJ databases">
        <authorList>
            <person name="Ploux O."/>
        </authorList>
    </citation>
    <scope>NUCLEOTIDE SEQUENCE [LARGE SCALE GENOMIC DNA]</scope>
</reference>
<dbReference type="InterPro" id="IPR011050">
    <property type="entry name" value="Pectin_lyase_fold/virulence"/>
</dbReference>
<evidence type="ECO:0000313" key="4">
    <source>
        <dbReference type="Proteomes" id="UP000202279"/>
    </source>
</evidence>
<accession>A0A166XZC5</accession>
<comment type="subcellular location">
    <subcellularLocation>
        <location evidence="1">Virion</location>
    </subcellularLocation>
</comment>
<dbReference type="OrthoDB" id="36433at10239"/>
<evidence type="ECO:0000256" key="1">
    <source>
        <dbReference type="ARBA" id="ARBA00004328"/>
    </source>
</evidence>
<dbReference type="Gene3D" id="2.60.120.560">
    <property type="entry name" value="Exo-inulinase, domain 1"/>
    <property type="match status" value="1"/>
</dbReference>
<organism evidence="3 4">
    <name type="scientific">Gordonia phage BritBrat</name>
    <dbReference type="NCBI Taxonomy" id="1838064"/>
    <lineage>
        <taxon>Viruses</taxon>
        <taxon>Duplodnaviria</taxon>
        <taxon>Heunggongvirae</taxon>
        <taxon>Uroviricota</taxon>
        <taxon>Caudoviricetes</taxon>
        <taxon>Britbratvirus</taxon>
        <taxon>Britbratvirus britbrat</taxon>
    </lineage>
</organism>
<sequence length="800" mass="83407">MPTITFTVDGPSSNTGGTLTFRPRTSFADPETGDILTPEKSRRPVEYVCNTPATVELPDGPWEVGGLEHNRLFPIDVSADALLKDLIVFGLPTTAPVTTLSQAVTVWLDANVNTEVTDTLIAGAVTTPGSEAKTALDAAYAPAEIADRVAGIAVVASPAAFAGIDPTGATNSTPGLQSAVAATPQGGTLIIPAGTYQLDTSVTVTDRSITVVIEGTINSALAPFVFSASAETIYSVSALAQVTITNDTGTTQPGTQITLASGAPGWKRGDVVKLVADDLIPGARMGDGTTEARYGQYFSVQSVSGSVVVVAGTVRDAATTNVRVTRLPNRAVALRGTGGFGQIGGPITFRHLRSPQVEARAIKSSGQGFLFQGCYQYTLRGQVDDTPDNNVTFGYGVLDNCGAYADIYMTASRVRHAYTDDTPRIAAGSAEVWKYGRPFGHKVSGSATGTTNTAWDTHSSAEGIAFDAIAVDCVGGLGLRGRRHSGRVRVFRPAKASWKFFSEPNRGTDSWGHDVEIEVYDPPSGSPVGSVILNDGTGFDTAGVRETRPSRVRVRIHADGAPATALEATNATLIHDMTMMTKSGLIAPGTVLTNSALRTAAPLKLGATILASDGFSGANGNIPTGRNTDNEFGGSTLSWTASPTARLAIASNQLANGSTDGLGGIYLPVSAADIRMTVRIRAIDSTSEILHLDIRRQAASHVIDANDNAWTVVTGAGNAQLMKKVAGVWTKIGDVFSYPAESDVAIQAFGSVISLLINGDEKISVSDPAVPSGNYVGIYKTGAGNIRNPNWMKVETLSAI</sequence>
<name>A0A166XZC5_9CAUD</name>
<dbReference type="GO" id="GO:0044423">
    <property type="term" value="C:virion component"/>
    <property type="evidence" value="ECO:0007669"/>
    <property type="project" value="UniProtKB-KW"/>
</dbReference>
<dbReference type="Proteomes" id="UP000202279">
    <property type="component" value="Segment"/>
</dbReference>
<proteinExistence type="predicted"/>
<keyword evidence="2" id="KW-0946">Virion</keyword>
<dbReference type="GO" id="GO:0019058">
    <property type="term" value="P:viral life cycle"/>
    <property type="evidence" value="ECO:0007669"/>
    <property type="project" value="UniProtKB-ARBA"/>
</dbReference>
<dbReference type="SUPFAM" id="SSF51126">
    <property type="entry name" value="Pectin lyase-like"/>
    <property type="match status" value="1"/>
</dbReference>
<keyword evidence="4" id="KW-1185">Reference proteome</keyword>
<dbReference type="GeneID" id="28802874"/>
<dbReference type="RefSeq" id="YP_009276556.1">
    <property type="nucleotide sequence ID" value="NC_030942.1"/>
</dbReference>
<gene>
    <name evidence="3" type="primary">29</name>
    <name evidence="3" type="ORF">PBI_BRITBRAT_29</name>
</gene>
<protein>
    <submittedName>
        <fullName evidence="3">Tail spike-like protein</fullName>
    </submittedName>
</protein>
<evidence type="ECO:0000313" key="3">
    <source>
        <dbReference type="EMBL" id="ANA85237.1"/>
    </source>
</evidence>
<dbReference type="KEGG" id="vg:28802874"/>
<dbReference type="EMBL" id="KU998233">
    <property type="protein sequence ID" value="ANA85237.1"/>
    <property type="molecule type" value="Genomic_DNA"/>
</dbReference>
<dbReference type="GO" id="GO:0051701">
    <property type="term" value="P:biological process involved in interaction with host"/>
    <property type="evidence" value="ECO:0007669"/>
    <property type="project" value="UniProtKB-ARBA"/>
</dbReference>
<evidence type="ECO:0000256" key="2">
    <source>
        <dbReference type="ARBA" id="ARBA00022844"/>
    </source>
</evidence>
<dbReference type="InterPro" id="IPR012334">
    <property type="entry name" value="Pectin_lyas_fold"/>
</dbReference>
<dbReference type="Gene3D" id="2.160.20.10">
    <property type="entry name" value="Single-stranded right-handed beta-helix, Pectin lyase-like"/>
    <property type="match status" value="1"/>
</dbReference>